<keyword evidence="1" id="KW-0808">Transferase</keyword>
<dbReference type="PANTHER" id="PTHR45947">
    <property type="entry name" value="SULFOQUINOVOSYL TRANSFERASE SQD2"/>
    <property type="match status" value="1"/>
</dbReference>
<name>A0A5B1CGV1_9BACT</name>
<reference evidence="1 2" key="1">
    <citation type="submission" date="2019-08" db="EMBL/GenBank/DDBJ databases">
        <title>Deep-cultivation of Planctomycetes and their phenomic and genomic characterization uncovers novel biology.</title>
        <authorList>
            <person name="Wiegand S."/>
            <person name="Jogler M."/>
            <person name="Boedeker C."/>
            <person name="Pinto D."/>
            <person name="Vollmers J."/>
            <person name="Rivas-Marin E."/>
            <person name="Kohn T."/>
            <person name="Peeters S.H."/>
            <person name="Heuer A."/>
            <person name="Rast P."/>
            <person name="Oberbeckmann S."/>
            <person name="Bunk B."/>
            <person name="Jeske O."/>
            <person name="Meyerdierks A."/>
            <person name="Storesund J.E."/>
            <person name="Kallscheuer N."/>
            <person name="Luecker S."/>
            <person name="Lage O.M."/>
            <person name="Pohl T."/>
            <person name="Merkel B.J."/>
            <person name="Hornburger P."/>
            <person name="Mueller R.-W."/>
            <person name="Bruemmer F."/>
            <person name="Labrenz M."/>
            <person name="Spormann A.M."/>
            <person name="Op Den Camp H."/>
            <person name="Overmann J."/>
            <person name="Amann R."/>
            <person name="Jetten M.S.M."/>
            <person name="Mascher T."/>
            <person name="Medema M.H."/>
            <person name="Devos D.P."/>
            <person name="Kaster A.-K."/>
            <person name="Ovreas L."/>
            <person name="Rohde M."/>
            <person name="Galperin M.Y."/>
            <person name="Jogler C."/>
        </authorList>
    </citation>
    <scope>NUCLEOTIDE SEQUENCE [LARGE SCALE GENOMIC DNA]</scope>
    <source>
        <strain evidence="1 2">LF1</strain>
    </source>
</reference>
<dbReference type="PANTHER" id="PTHR45947:SF3">
    <property type="entry name" value="SULFOQUINOVOSYL TRANSFERASE SQD2"/>
    <property type="match status" value="1"/>
</dbReference>
<dbReference type="SUPFAM" id="SSF53756">
    <property type="entry name" value="UDP-Glycosyltransferase/glycogen phosphorylase"/>
    <property type="match status" value="1"/>
</dbReference>
<dbReference type="Proteomes" id="UP000322699">
    <property type="component" value="Unassembled WGS sequence"/>
</dbReference>
<proteinExistence type="predicted"/>
<dbReference type="Pfam" id="PF13692">
    <property type="entry name" value="Glyco_trans_1_4"/>
    <property type="match status" value="1"/>
</dbReference>
<dbReference type="RefSeq" id="WP_068258019.1">
    <property type="nucleotide sequence ID" value="NZ_LWSK01000002.1"/>
</dbReference>
<dbReference type="InterPro" id="IPR050194">
    <property type="entry name" value="Glycosyltransferase_grp1"/>
</dbReference>
<dbReference type="Gene3D" id="3.40.50.2000">
    <property type="entry name" value="Glycogen Phosphorylase B"/>
    <property type="match status" value="2"/>
</dbReference>
<gene>
    <name evidence="1" type="ORF">LF1_29680</name>
</gene>
<dbReference type="CDD" id="cd03801">
    <property type="entry name" value="GT4_PimA-like"/>
    <property type="match status" value="1"/>
</dbReference>
<dbReference type="GO" id="GO:0016757">
    <property type="term" value="F:glycosyltransferase activity"/>
    <property type="evidence" value="ECO:0007669"/>
    <property type="project" value="TreeGrafter"/>
</dbReference>
<evidence type="ECO:0000313" key="2">
    <source>
        <dbReference type="Proteomes" id="UP000322699"/>
    </source>
</evidence>
<dbReference type="EMBL" id="VRLW01000001">
    <property type="protein sequence ID" value="KAA1260428.1"/>
    <property type="molecule type" value="Genomic_DNA"/>
</dbReference>
<keyword evidence="2" id="KW-1185">Reference proteome</keyword>
<evidence type="ECO:0000313" key="1">
    <source>
        <dbReference type="EMBL" id="KAA1260428.1"/>
    </source>
</evidence>
<organism evidence="1 2">
    <name type="scientific">Rubripirellula obstinata</name>
    <dbReference type="NCBI Taxonomy" id="406547"/>
    <lineage>
        <taxon>Bacteria</taxon>
        <taxon>Pseudomonadati</taxon>
        <taxon>Planctomycetota</taxon>
        <taxon>Planctomycetia</taxon>
        <taxon>Pirellulales</taxon>
        <taxon>Pirellulaceae</taxon>
        <taxon>Rubripirellula</taxon>
    </lineage>
</organism>
<dbReference type="AlphaFoldDB" id="A0A5B1CGV1"/>
<comment type="caution">
    <text evidence="1">The sequence shown here is derived from an EMBL/GenBank/DDBJ whole genome shotgun (WGS) entry which is preliminary data.</text>
</comment>
<accession>A0A5B1CGV1</accession>
<sequence length="390" mass="43239">MKSDPIAPPNVQNLHVVFQVNFVAPNLIAVMQELAKRVGKLTILSSVDMEANRDWKADWQGLEVVVQNTWTLTRKPVHPSGYQEINYIHIPLDTFGQLRRLKPDVIVSLEMGARSLLASLHCRFMRRKTKHVLAVYASERSEAGRGPLRRWLRRRLVAKAKVITSNGPSCTRLLKSYGAETDKILPWNYASDPCKRFTGEVRGRDDAMQLELLTVGQLTERKGIITAAEQLTDWATQNPATTVRWNVVGTGPLAGDLETISRPANLNLVMHGHQSPQQIIDHYRDNDFLLFPTLADEWGLVVDEALHSGLPVLGSVHSQAAETLIANGKNGWTYDPEHPGGLSSILGDVQPVFGDAYQQMTCTARESVSERTAEASAEQLVTAMKAVVSP</sequence>
<protein>
    <submittedName>
        <fullName evidence="1">Glycosyl transferases group 1</fullName>
    </submittedName>
</protein>